<proteinExistence type="predicted"/>
<dbReference type="HOGENOM" id="CLU_812937_0_0_10"/>
<feature type="compositionally biased region" description="Low complexity" evidence="1">
    <location>
        <begin position="266"/>
        <end position="291"/>
    </location>
</feature>
<dbReference type="OrthoDB" id="1068046at2"/>
<evidence type="ECO:0000256" key="1">
    <source>
        <dbReference type="SAM" id="MobiDB-lite"/>
    </source>
</evidence>
<feature type="compositionally biased region" description="Basic and acidic residues" evidence="1">
    <location>
        <begin position="292"/>
        <end position="306"/>
    </location>
</feature>
<feature type="compositionally biased region" description="Basic and acidic residues" evidence="1">
    <location>
        <begin position="186"/>
        <end position="229"/>
    </location>
</feature>
<protein>
    <submittedName>
        <fullName evidence="2">Uncharacterized protein</fullName>
    </submittedName>
</protein>
<gene>
    <name evidence="2" type="ORF">Bcop_0618</name>
</gene>
<feature type="compositionally biased region" description="Basic and acidic residues" evidence="1">
    <location>
        <begin position="236"/>
        <end position="265"/>
    </location>
</feature>
<dbReference type="eggNOG" id="ENOG503415M">
    <property type="taxonomic scope" value="Bacteria"/>
</dbReference>
<dbReference type="AlphaFoldDB" id="F3ZS99"/>
<sequence length="341" mass="41442">MKRYRYYIAVVAFLLISTNIFAYGYNTREQARFLTDKMTYELGLNPRQYTDVFEINYDFINAAESLRYDILRGNSAALDRYYSLLDYRNQDIYWVLNSRQYRSFTSRNYFYRPIYRSGSNWGLRVFINYTNHNHYYYAPPTNYRYYNGRSYRGQGHNYYYKDRYSHSRSGKYNSFYSNQRRYNNARKEDFGYRDQRSYKNRKESYSRDYRPNENRRNIESSRNNVERNRSSHHNKKEYTRPNNEVRREAIDRRPQTRPETREVRPSRGQNNRNSSRVNRSSENSRSSVRSRGTNESHSNRSVERRSRNNNTSQSERSRARSTQSRALSENAKKASFTVYAR</sequence>
<accession>F3ZS99</accession>
<evidence type="ECO:0000313" key="3">
    <source>
        <dbReference type="Proteomes" id="UP000018439"/>
    </source>
</evidence>
<dbReference type="STRING" id="679937.Bcop_0618"/>
<dbReference type="EMBL" id="CM001167">
    <property type="protein sequence ID" value="EGJ70836.1"/>
    <property type="molecule type" value="Genomic_DNA"/>
</dbReference>
<keyword evidence="3" id="KW-1185">Reference proteome</keyword>
<reference evidence="2 3" key="1">
    <citation type="journal article" date="2011" name="Stand. Genomic Sci.">
        <title>Non-contiguous finished genome sequence of Bacteroides coprosuis type strain (PC139).</title>
        <authorList>
            <person name="Land M."/>
            <person name="Held B."/>
            <person name="Gronow S."/>
            <person name="Abt B."/>
            <person name="Lucas S."/>
            <person name="Del Rio T.G."/>
            <person name="Nolan M."/>
            <person name="Tice H."/>
            <person name="Cheng J.F."/>
            <person name="Pitluck S."/>
            <person name="Liolios K."/>
            <person name="Pagani I."/>
            <person name="Ivanova N."/>
            <person name="Mavromatis K."/>
            <person name="Mikhailova N."/>
            <person name="Pati A."/>
            <person name="Tapia R."/>
            <person name="Han C."/>
            <person name="Goodwin L."/>
            <person name="Chen A."/>
            <person name="Palaniappan K."/>
            <person name="Hauser L."/>
            <person name="Brambilla E.M."/>
            <person name="Rohde M."/>
            <person name="Goker M."/>
            <person name="Detter J.C."/>
            <person name="Woyke T."/>
            <person name="Bristow J."/>
            <person name="Eisen J.A."/>
            <person name="Markowitz V."/>
            <person name="Hugenholtz P."/>
            <person name="Kyrpides N.C."/>
            <person name="Klenk H.P."/>
            <person name="Lapidus A."/>
        </authorList>
    </citation>
    <scope>NUCLEOTIDE SEQUENCE</scope>
    <source>
        <strain evidence="2 3">DSM 18011</strain>
    </source>
</reference>
<name>F3ZS99_9BACE</name>
<evidence type="ECO:0000313" key="2">
    <source>
        <dbReference type="EMBL" id="EGJ70836.1"/>
    </source>
</evidence>
<feature type="region of interest" description="Disordered" evidence="1">
    <location>
        <begin position="186"/>
        <end position="341"/>
    </location>
</feature>
<organism evidence="2 3">
    <name type="scientific">Bacteroides coprosuis DSM 18011</name>
    <dbReference type="NCBI Taxonomy" id="679937"/>
    <lineage>
        <taxon>Bacteria</taxon>
        <taxon>Pseudomonadati</taxon>
        <taxon>Bacteroidota</taxon>
        <taxon>Bacteroidia</taxon>
        <taxon>Bacteroidales</taxon>
        <taxon>Bacteroidaceae</taxon>
        <taxon>Bacteroides</taxon>
    </lineage>
</organism>
<dbReference type="Proteomes" id="UP000018439">
    <property type="component" value="Chromosome"/>
</dbReference>